<feature type="chain" id="PRO_5010825039" description="Secreted protein" evidence="1">
    <location>
        <begin position="28"/>
        <end position="64"/>
    </location>
</feature>
<dbReference type="OrthoDB" id="9972441at2"/>
<gene>
    <name evidence="2" type="ORF">SCLAV_4379</name>
</gene>
<proteinExistence type="predicted"/>
<dbReference type="AlphaFoldDB" id="B5GVD2"/>
<dbReference type="KEGG" id="sclf:BB341_06980"/>
<dbReference type="Proteomes" id="UP000002357">
    <property type="component" value="Chromosome"/>
</dbReference>
<accession>B5GVD2</accession>
<organism evidence="2 3">
    <name type="scientific">Streptomyces clavuligerus</name>
    <dbReference type="NCBI Taxonomy" id="1901"/>
    <lineage>
        <taxon>Bacteria</taxon>
        <taxon>Bacillati</taxon>
        <taxon>Actinomycetota</taxon>
        <taxon>Actinomycetes</taxon>
        <taxon>Kitasatosporales</taxon>
        <taxon>Streptomycetaceae</taxon>
        <taxon>Streptomyces</taxon>
    </lineage>
</organism>
<feature type="signal peptide" evidence="1">
    <location>
        <begin position="1"/>
        <end position="27"/>
    </location>
</feature>
<dbReference type="STRING" id="1901.BB341_06980"/>
<dbReference type="GeneID" id="93729163"/>
<dbReference type="EMBL" id="CM000913">
    <property type="protein sequence ID" value="EFG09450.1"/>
    <property type="molecule type" value="Genomic_DNA"/>
</dbReference>
<sequence length="64" mass="6327">MSRTARLISAAGVTALLSLGLVTVAEAPGAPGVIGWDSVRAAGAGPAVIGWDSAPADKRVIGWD</sequence>
<name>B5GVD2_STRCL</name>
<reference evidence="2 3" key="1">
    <citation type="journal article" date="2010" name="Genome Biol. Evol.">
        <title>The sequence of a 1.8-mb bacterial linear plasmid reveals a rich evolutionary reservoir of secondary metabolic pathways.</title>
        <authorList>
            <person name="Medema M.H."/>
            <person name="Trefzer A."/>
            <person name="Kovalchuk A."/>
            <person name="van den Berg M."/>
            <person name="Mueller U."/>
            <person name="Heijne W."/>
            <person name="Wu L."/>
            <person name="Alam M.T."/>
            <person name="Ronning C.M."/>
            <person name="Nierman W.C."/>
            <person name="Bovenberg R.A.L."/>
            <person name="Breitling R."/>
            <person name="Takano E."/>
        </authorList>
    </citation>
    <scope>NUCLEOTIDE SEQUENCE [LARGE SCALE GENOMIC DNA]</scope>
    <source>
        <strain evidence="3">ATCC 27064 / DSM 738 / JCM 4710 / NBRC 13307 / NCIMB 12785 / NRRL 3585 / VKM Ac-602</strain>
    </source>
</reference>
<dbReference type="eggNOG" id="ENOG5030959">
    <property type="taxonomic scope" value="Bacteria"/>
</dbReference>
<keyword evidence="1" id="KW-0732">Signal</keyword>
<evidence type="ECO:0000313" key="2">
    <source>
        <dbReference type="EMBL" id="EFG09450.1"/>
    </source>
</evidence>
<keyword evidence="3" id="KW-1185">Reference proteome</keyword>
<evidence type="ECO:0008006" key="4">
    <source>
        <dbReference type="Google" id="ProtNLM"/>
    </source>
</evidence>
<protein>
    <recommendedName>
        <fullName evidence="4">Secreted protein</fullName>
    </recommendedName>
</protein>
<evidence type="ECO:0000256" key="1">
    <source>
        <dbReference type="SAM" id="SignalP"/>
    </source>
</evidence>
<evidence type="ECO:0000313" key="3">
    <source>
        <dbReference type="Proteomes" id="UP000002357"/>
    </source>
</evidence>
<dbReference type="RefSeq" id="WP_003955807.1">
    <property type="nucleotide sequence ID" value="NZ_CM000913.1"/>
</dbReference>